<reference evidence="2" key="1">
    <citation type="submission" date="2016-12" db="EMBL/GenBank/DDBJ databases">
        <title>Mouse lemur reference genome and diversity panel.</title>
        <authorList>
            <person name="Harris R."/>
            <person name="Larsen P."/>
            <person name="Liu Y."/>
            <person name="Hughes D.S."/>
            <person name="Murali S."/>
            <person name="Raveendran M."/>
            <person name="Korchina V."/>
            <person name="Wang M."/>
            <person name="Jhangiani S."/>
            <person name="Bandaranaike D."/>
            <person name="Bellair M."/>
            <person name="Blankenburg K."/>
            <person name="Chao H."/>
            <person name="Dahdouli M."/>
            <person name="Dinh H."/>
            <person name="Doddapaneni H."/>
            <person name="English A."/>
            <person name="Firestine M."/>
            <person name="Gnanaolivu R."/>
            <person name="Gross S."/>
            <person name="Hernandez B."/>
            <person name="Javaid M."/>
            <person name="Jayaseelan J."/>
            <person name="Jones J."/>
            <person name="Khan Z."/>
            <person name="Kovar C."/>
            <person name="Kurapati P."/>
            <person name="Le B."/>
            <person name="Lee S."/>
            <person name="Li M."/>
            <person name="Mathew T."/>
            <person name="Narasimhan A."/>
            <person name="Ngo D."/>
            <person name="Nguyen L."/>
            <person name="Okwuonu G."/>
            <person name="Ongeri F."/>
            <person name="Osuji N."/>
            <person name="Pu L.-L."/>
            <person name="Puazo M."/>
            <person name="Quiroz J."/>
            <person name="Raj R."/>
            <person name="Rajbhandari K."/>
            <person name="Reid J.G."/>
            <person name="Santibanez J."/>
            <person name="Sexton D."/>
            <person name="Skinner E."/>
            <person name="Vee V."/>
            <person name="Weissenberger G."/>
            <person name="Wu Y."/>
            <person name="Xin Y."/>
            <person name="Han Y."/>
            <person name="Campbell C."/>
            <person name="Brown A."/>
            <person name="Sullivan B."/>
            <person name="Shelton J."/>
            <person name="Brown S."/>
            <person name="Dudchenko O."/>
            <person name="Machol I."/>
            <person name="Durand N."/>
            <person name="Shamim M."/>
            <person name="Lieberman A."/>
            <person name="Muzny D.M."/>
            <person name="Richards S."/>
            <person name="Yoder A."/>
            <person name="Worley K.C."/>
            <person name="Rogers J."/>
            <person name="Gibbs R.A."/>
        </authorList>
    </citation>
    <scope>NUCLEOTIDE SEQUENCE [LARGE SCALE GENOMIC DNA]</scope>
</reference>
<evidence type="ECO:0000313" key="3">
    <source>
        <dbReference type="Proteomes" id="UP000694394"/>
    </source>
</evidence>
<dbReference type="EMBL" id="ABDC03023175">
    <property type="status" value="NOT_ANNOTATED_CDS"/>
    <property type="molecule type" value="Genomic_DNA"/>
</dbReference>
<evidence type="ECO:0000313" key="2">
    <source>
        <dbReference type="Ensembl" id="ENSMICP00000028221.2"/>
    </source>
</evidence>
<dbReference type="InterPro" id="IPR035674">
    <property type="entry name" value="ERdj5_TRX_C"/>
</dbReference>
<dbReference type="Gene3D" id="3.40.30.10">
    <property type="entry name" value="Glutaredoxin"/>
    <property type="match status" value="3"/>
</dbReference>
<dbReference type="GO" id="GO:0051787">
    <property type="term" value="F:misfolded protein binding"/>
    <property type="evidence" value="ECO:0007669"/>
    <property type="project" value="TreeGrafter"/>
</dbReference>
<accession>A0A8C5VQW0</accession>
<proteinExistence type="predicted"/>
<feature type="domain" description="Thioredoxin" evidence="1">
    <location>
        <begin position="138"/>
        <end position="252"/>
    </location>
</feature>
<dbReference type="SUPFAM" id="SSF52833">
    <property type="entry name" value="Thioredoxin-like"/>
    <property type="match status" value="3"/>
</dbReference>
<dbReference type="CDD" id="cd03004">
    <property type="entry name" value="PDI_a_ERdj5_C"/>
    <property type="match status" value="2"/>
</dbReference>
<dbReference type="PANTHER" id="PTHR44340:SF1">
    <property type="entry name" value="DNAJ HOMOLOG SUBFAMILY C MEMBER 10"/>
    <property type="match status" value="1"/>
</dbReference>
<dbReference type="GeneTree" id="ENSGT00940000155558"/>
<dbReference type="InterPro" id="IPR017937">
    <property type="entry name" value="Thioredoxin_CS"/>
</dbReference>
<dbReference type="GO" id="GO:0036498">
    <property type="term" value="P:IRE1-mediated unfolded protein response"/>
    <property type="evidence" value="ECO:0007669"/>
    <property type="project" value="TreeGrafter"/>
</dbReference>
<evidence type="ECO:0000259" key="1">
    <source>
        <dbReference type="PROSITE" id="PS51352"/>
    </source>
</evidence>
<dbReference type="GO" id="GO:0015035">
    <property type="term" value="F:protein-disulfide reductase activity"/>
    <property type="evidence" value="ECO:0007669"/>
    <property type="project" value="TreeGrafter"/>
</dbReference>
<dbReference type="PROSITE" id="PS00194">
    <property type="entry name" value="THIOREDOXIN_1"/>
    <property type="match status" value="1"/>
</dbReference>
<dbReference type="Pfam" id="PF00085">
    <property type="entry name" value="Thioredoxin"/>
    <property type="match status" value="2"/>
</dbReference>
<name>A0A8C5VQW0_MICMU</name>
<dbReference type="AlphaFoldDB" id="A0A8C5VQW0"/>
<protein>
    <recommendedName>
        <fullName evidence="1">Thioredoxin domain-containing protein</fullName>
    </recommendedName>
</protein>
<dbReference type="FunFam" id="3.40.30.10:FF:000125">
    <property type="entry name" value="DnaJ homolog subfamily C member 10"/>
    <property type="match status" value="1"/>
</dbReference>
<reference evidence="2" key="3">
    <citation type="submission" date="2025-09" db="UniProtKB">
        <authorList>
            <consortium name="Ensembl"/>
        </authorList>
    </citation>
    <scope>IDENTIFICATION</scope>
</reference>
<dbReference type="InterPro" id="IPR052460">
    <property type="entry name" value="ER_disulfide_reductase"/>
</dbReference>
<dbReference type="PANTHER" id="PTHR44340">
    <property type="entry name" value="DNAJ HOMOLOG SUBFAMILY C MEMBER 10"/>
    <property type="match status" value="1"/>
</dbReference>
<dbReference type="GO" id="GO:0016671">
    <property type="term" value="F:oxidoreductase activity, acting on a sulfur group of donors, disulfide as acceptor"/>
    <property type="evidence" value="ECO:0007669"/>
    <property type="project" value="TreeGrafter"/>
</dbReference>
<dbReference type="FunFam" id="3.40.30.10:FF:000169">
    <property type="entry name" value="DnaJ homolog subfamily C member 10"/>
    <property type="match status" value="1"/>
</dbReference>
<dbReference type="Proteomes" id="UP000694394">
    <property type="component" value="Chromosome 19"/>
</dbReference>
<dbReference type="InterPro" id="IPR013766">
    <property type="entry name" value="Thioredoxin_domain"/>
</dbReference>
<organism evidence="2 3">
    <name type="scientific">Microcebus murinus</name>
    <name type="common">Gray mouse lemur</name>
    <name type="synonym">Lemur murinus</name>
    <dbReference type="NCBI Taxonomy" id="30608"/>
    <lineage>
        <taxon>Eukaryota</taxon>
        <taxon>Metazoa</taxon>
        <taxon>Chordata</taxon>
        <taxon>Craniata</taxon>
        <taxon>Vertebrata</taxon>
        <taxon>Euteleostomi</taxon>
        <taxon>Mammalia</taxon>
        <taxon>Eutheria</taxon>
        <taxon>Euarchontoglires</taxon>
        <taxon>Primates</taxon>
        <taxon>Strepsirrhini</taxon>
        <taxon>Lemuriformes</taxon>
        <taxon>Cheirogaleidae</taxon>
        <taxon>Microcebus</taxon>
    </lineage>
</organism>
<dbReference type="GO" id="GO:0005788">
    <property type="term" value="C:endoplasmic reticulum lumen"/>
    <property type="evidence" value="ECO:0007669"/>
    <property type="project" value="TreeGrafter"/>
</dbReference>
<sequence length="260" mass="30410">MYNIQAYPTTVVFNQSNIHEYEGHHSAEQILEFIEDLMNPSVVSLIPTTFNKLVTQRKHNEVWMVDFYSPWCHLCQVLMPEWKRMARTLTGLINVGSIDCQQYHSFCAQENVRRYPEIRFFPPNQIKDAYSLRIWGLGFLPQVSIDLTPQTVNEKVLQGKNHWVIDFYAPWCGPCQNFAPEFELLARMIKGKVKAGKVDCQAYSQTCSRAGIRAYPTVKFYFYERTKRKFGEEQINARDAKAITAFIYEKLETPKSRKEK</sequence>
<dbReference type="PROSITE" id="PS51352">
    <property type="entry name" value="THIOREDOXIN_2"/>
    <property type="match status" value="1"/>
</dbReference>
<reference evidence="2" key="2">
    <citation type="submission" date="2025-08" db="UniProtKB">
        <authorList>
            <consortium name="Ensembl"/>
        </authorList>
    </citation>
    <scope>IDENTIFICATION</scope>
</reference>
<dbReference type="PRINTS" id="PR00421">
    <property type="entry name" value="THIOREDOXIN"/>
</dbReference>
<dbReference type="InterPro" id="IPR036249">
    <property type="entry name" value="Thioredoxin-like_sf"/>
</dbReference>
<dbReference type="Ensembl" id="ENSMICT00000035560.2">
    <property type="protein sequence ID" value="ENSMICP00000028221.2"/>
    <property type="gene ID" value="ENSMICG00000028331.2"/>
</dbReference>
<keyword evidence="3" id="KW-1185">Reference proteome</keyword>